<keyword evidence="3" id="KW-1185">Reference proteome</keyword>
<sequence>MLFARDFLRKARTSVTVLGELQAGAVRASCAVNAPTRNERTRCYDSAAGDSARQSQPFRRTTRRCLFSSWGGRLGSSLDSPSTHLLVVDTGLTALFREGQPRGCLSVFVIDGDALPPTAAKILFKGYSSIGFFLVSSLPSVSFGLSLVLLLVYRLHLDAESSPTTQNSKDTAVLHRLLRHQVNLLAIFPSQFLPARTADEIDGRGFTPYTNIVDNSPSPVLPSPRSSIFPDLAKKTLLPPITSTPKTSHPAGRYPALPTPIPASRAVATPYSYKCDKLPKDAEDQMEALLGAAQAGKSVHGTQFSVQNDIPLGNKYSHFATFRDAAFHELRTNRAAFPPVKSASNFEARAHGLQSPGADRNDILSTAMAAAADRRLPHDFHLSDLLASLIRSLSSTSFARLQAHATWHHTTQAAQPWVLVVVLSDLSSYLDLNLGPLPGASWTRLG</sequence>
<dbReference type="AlphaFoldDB" id="A0AAD7K125"/>
<dbReference type="Proteomes" id="UP001215598">
    <property type="component" value="Unassembled WGS sequence"/>
</dbReference>
<evidence type="ECO:0000256" key="1">
    <source>
        <dbReference type="SAM" id="Phobius"/>
    </source>
</evidence>
<feature type="transmembrane region" description="Helical" evidence="1">
    <location>
        <begin position="130"/>
        <end position="153"/>
    </location>
</feature>
<evidence type="ECO:0000313" key="3">
    <source>
        <dbReference type="Proteomes" id="UP001215598"/>
    </source>
</evidence>
<gene>
    <name evidence="2" type="ORF">B0H16DRAFT_1449557</name>
</gene>
<proteinExistence type="predicted"/>
<keyword evidence="1" id="KW-0472">Membrane</keyword>
<keyword evidence="1" id="KW-1133">Transmembrane helix</keyword>
<comment type="caution">
    <text evidence="2">The sequence shown here is derived from an EMBL/GenBank/DDBJ whole genome shotgun (WGS) entry which is preliminary data.</text>
</comment>
<keyword evidence="1" id="KW-0812">Transmembrane</keyword>
<organism evidence="2 3">
    <name type="scientific">Mycena metata</name>
    <dbReference type="NCBI Taxonomy" id="1033252"/>
    <lineage>
        <taxon>Eukaryota</taxon>
        <taxon>Fungi</taxon>
        <taxon>Dikarya</taxon>
        <taxon>Basidiomycota</taxon>
        <taxon>Agaricomycotina</taxon>
        <taxon>Agaricomycetes</taxon>
        <taxon>Agaricomycetidae</taxon>
        <taxon>Agaricales</taxon>
        <taxon>Marasmiineae</taxon>
        <taxon>Mycenaceae</taxon>
        <taxon>Mycena</taxon>
    </lineage>
</organism>
<protein>
    <submittedName>
        <fullName evidence="2">Uncharacterized protein</fullName>
    </submittedName>
</protein>
<name>A0AAD7K125_9AGAR</name>
<dbReference type="EMBL" id="JARKIB010000009">
    <property type="protein sequence ID" value="KAJ7776108.1"/>
    <property type="molecule type" value="Genomic_DNA"/>
</dbReference>
<reference evidence="2" key="1">
    <citation type="submission" date="2023-03" db="EMBL/GenBank/DDBJ databases">
        <title>Massive genome expansion in bonnet fungi (Mycena s.s.) driven by repeated elements and novel gene families across ecological guilds.</title>
        <authorList>
            <consortium name="Lawrence Berkeley National Laboratory"/>
            <person name="Harder C.B."/>
            <person name="Miyauchi S."/>
            <person name="Viragh M."/>
            <person name="Kuo A."/>
            <person name="Thoen E."/>
            <person name="Andreopoulos B."/>
            <person name="Lu D."/>
            <person name="Skrede I."/>
            <person name="Drula E."/>
            <person name="Henrissat B."/>
            <person name="Morin E."/>
            <person name="Kohler A."/>
            <person name="Barry K."/>
            <person name="LaButti K."/>
            <person name="Morin E."/>
            <person name="Salamov A."/>
            <person name="Lipzen A."/>
            <person name="Mereny Z."/>
            <person name="Hegedus B."/>
            <person name="Baldrian P."/>
            <person name="Stursova M."/>
            <person name="Weitz H."/>
            <person name="Taylor A."/>
            <person name="Grigoriev I.V."/>
            <person name="Nagy L.G."/>
            <person name="Martin F."/>
            <person name="Kauserud H."/>
        </authorList>
    </citation>
    <scope>NUCLEOTIDE SEQUENCE</scope>
    <source>
        <strain evidence="2">CBHHK182m</strain>
    </source>
</reference>
<evidence type="ECO:0000313" key="2">
    <source>
        <dbReference type="EMBL" id="KAJ7776108.1"/>
    </source>
</evidence>
<accession>A0AAD7K125</accession>